<gene>
    <name evidence="9" type="ordered locus">DKAM_0834</name>
</gene>
<dbReference type="InterPro" id="IPR058533">
    <property type="entry name" value="Cation_efflux_TM"/>
</dbReference>
<dbReference type="GeneID" id="7170982"/>
<feature type="transmembrane region" description="Helical" evidence="6">
    <location>
        <begin position="186"/>
        <end position="206"/>
    </location>
</feature>
<dbReference type="HOGENOM" id="CLU_076277_0_0_2"/>
<feature type="transmembrane region" description="Helical" evidence="6">
    <location>
        <begin position="81"/>
        <end position="102"/>
    </location>
</feature>
<keyword evidence="3 6" id="KW-0812">Transmembrane</keyword>
<dbReference type="Gene3D" id="1.20.1510.10">
    <property type="entry name" value="Cation efflux protein transmembrane domain"/>
    <property type="match status" value="1"/>
</dbReference>
<keyword evidence="4 6" id="KW-1133">Transmembrane helix</keyword>
<accession>B8D4X9</accession>
<evidence type="ECO:0000259" key="8">
    <source>
        <dbReference type="Pfam" id="PF16916"/>
    </source>
</evidence>
<dbReference type="InterPro" id="IPR036837">
    <property type="entry name" value="Cation_efflux_CTD_sf"/>
</dbReference>
<feature type="transmembrane region" description="Helical" evidence="6">
    <location>
        <begin position="161"/>
        <end position="180"/>
    </location>
</feature>
<evidence type="ECO:0000259" key="7">
    <source>
        <dbReference type="Pfam" id="PF01545"/>
    </source>
</evidence>
<name>B8D4X9_DESA1</name>
<evidence type="ECO:0000313" key="9">
    <source>
        <dbReference type="EMBL" id="ACL11160.1"/>
    </source>
</evidence>
<dbReference type="Pfam" id="PF16916">
    <property type="entry name" value="ZT_dimer"/>
    <property type="match status" value="1"/>
</dbReference>
<comment type="subcellular location">
    <subcellularLocation>
        <location evidence="1">Membrane</location>
        <topology evidence="1">Multi-pass membrane protein</topology>
    </subcellularLocation>
</comment>
<dbReference type="Proteomes" id="UP000006903">
    <property type="component" value="Chromosome"/>
</dbReference>
<feature type="transmembrane region" description="Helical" evidence="6">
    <location>
        <begin position="20"/>
        <end position="45"/>
    </location>
</feature>
<dbReference type="InterPro" id="IPR050291">
    <property type="entry name" value="CDF_Transporter"/>
</dbReference>
<evidence type="ECO:0000256" key="6">
    <source>
        <dbReference type="SAM" id="Phobius"/>
    </source>
</evidence>
<reference evidence="9 10" key="1">
    <citation type="journal article" date="2009" name="J. Bacteriol.">
        <title>Complete genome sequence of the anaerobic, protein-degrading hyperthermophilic crenarchaeon Desulfurococcus kamchatkensis.</title>
        <authorList>
            <person name="Ravin N.V."/>
            <person name="Mardanov A.V."/>
            <person name="Beletsky A.V."/>
            <person name="Kublanov I.V."/>
            <person name="Kolganova T.V."/>
            <person name="Lebedinsky A.V."/>
            <person name="Chernyh N.A."/>
            <person name="Bonch-Osmolovskaya E.A."/>
            <person name="Skryabin K.G."/>
        </authorList>
    </citation>
    <scope>NUCLEOTIDE SEQUENCE [LARGE SCALE GENOMIC DNA]</scope>
    <source>
        <strain evidence="10">DSM 18924 / JCM 16383 / VKM B-2413 / 1221n</strain>
    </source>
</reference>
<evidence type="ECO:0000256" key="1">
    <source>
        <dbReference type="ARBA" id="ARBA00004141"/>
    </source>
</evidence>
<dbReference type="SUPFAM" id="SSF161111">
    <property type="entry name" value="Cation efflux protein transmembrane domain-like"/>
    <property type="match status" value="1"/>
</dbReference>
<sequence length="315" mass="35764">MGVMFNTNVELRLRSAREGFIKSAVLSFIGLIIELIIVVIAPSIILLTDLLHWSVDTVLEVIFLLVIYLTSRIGRKFPWSIVIIESISVTLALLVILGLYGYFFLDYISSIVGTGEVSTSSLTPLIATVGGGVITLLMHVIQKRNYQQYKIELLKLDAQHALIDFIASILASLGIVLTYLSKNYSIELLFTFMSMIFVAHSLFEVFKDVVKTLSGANIDYELRARVKELLIDEYKNKNLEIDDVDARKIGSFYVVSVKILVDPDTTINEIHELRRRITRSIRNSSELIYHVDVRFYPRHKAKARLKGKRRKKLGP</sequence>
<evidence type="ECO:0000313" key="10">
    <source>
        <dbReference type="Proteomes" id="UP000006903"/>
    </source>
</evidence>
<dbReference type="InterPro" id="IPR027470">
    <property type="entry name" value="Cation_efflux_CTD"/>
</dbReference>
<dbReference type="Pfam" id="PF01545">
    <property type="entry name" value="Cation_efflux"/>
    <property type="match status" value="1"/>
</dbReference>
<feature type="domain" description="Cation efflux protein cytoplasmic" evidence="8">
    <location>
        <begin position="224"/>
        <end position="286"/>
    </location>
</feature>
<organism evidence="9 10">
    <name type="scientific">Desulfurococcus amylolyticus (strain DSM 18924 / JCM 16383 / VKM B-2413 / 1221n)</name>
    <name type="common">Desulfurococcus kamchatkensis</name>
    <dbReference type="NCBI Taxonomy" id="490899"/>
    <lineage>
        <taxon>Archaea</taxon>
        <taxon>Thermoproteota</taxon>
        <taxon>Thermoprotei</taxon>
        <taxon>Desulfurococcales</taxon>
        <taxon>Desulfurococcaceae</taxon>
        <taxon>Desulfurococcus</taxon>
    </lineage>
</organism>
<evidence type="ECO:0000256" key="2">
    <source>
        <dbReference type="ARBA" id="ARBA00022448"/>
    </source>
</evidence>
<dbReference type="KEGG" id="dka:DKAM_0834"/>
<dbReference type="PANTHER" id="PTHR43840:SF30">
    <property type="entry name" value="TRANSPORT PROTEIN, HYPOTHETICAL"/>
    <property type="match status" value="1"/>
</dbReference>
<dbReference type="Gene3D" id="3.30.70.1350">
    <property type="entry name" value="Cation efflux protein, cytoplasmic domain"/>
    <property type="match status" value="1"/>
</dbReference>
<dbReference type="AlphaFoldDB" id="B8D4X9"/>
<protein>
    <submittedName>
        <fullName evidence="9">Cation efflux system protein</fullName>
    </submittedName>
</protein>
<dbReference type="EMBL" id="CP001140">
    <property type="protein sequence ID" value="ACL11160.1"/>
    <property type="molecule type" value="Genomic_DNA"/>
</dbReference>
<dbReference type="SUPFAM" id="SSF160240">
    <property type="entry name" value="Cation efflux protein cytoplasmic domain-like"/>
    <property type="match status" value="1"/>
</dbReference>
<dbReference type="GO" id="GO:0016020">
    <property type="term" value="C:membrane"/>
    <property type="evidence" value="ECO:0007669"/>
    <property type="project" value="UniProtKB-SubCell"/>
</dbReference>
<dbReference type="GO" id="GO:0008324">
    <property type="term" value="F:monoatomic cation transmembrane transporter activity"/>
    <property type="evidence" value="ECO:0007669"/>
    <property type="project" value="InterPro"/>
</dbReference>
<evidence type="ECO:0000256" key="5">
    <source>
        <dbReference type="ARBA" id="ARBA00023136"/>
    </source>
</evidence>
<proteinExistence type="predicted"/>
<dbReference type="RefSeq" id="WP_012608501.1">
    <property type="nucleotide sequence ID" value="NC_011766.1"/>
</dbReference>
<dbReference type="PANTHER" id="PTHR43840">
    <property type="entry name" value="MITOCHONDRIAL METAL TRANSPORTER 1-RELATED"/>
    <property type="match status" value="1"/>
</dbReference>
<feature type="domain" description="Cation efflux protein transmembrane" evidence="7">
    <location>
        <begin position="23"/>
        <end position="213"/>
    </location>
</feature>
<evidence type="ECO:0000256" key="4">
    <source>
        <dbReference type="ARBA" id="ARBA00022989"/>
    </source>
</evidence>
<dbReference type="eggNOG" id="arCOG01478">
    <property type="taxonomic scope" value="Archaea"/>
</dbReference>
<dbReference type="STRING" id="490899.DKAM_0834"/>
<dbReference type="InterPro" id="IPR027469">
    <property type="entry name" value="Cation_efflux_TMD_sf"/>
</dbReference>
<evidence type="ECO:0000256" key="3">
    <source>
        <dbReference type="ARBA" id="ARBA00022692"/>
    </source>
</evidence>
<feature type="transmembrane region" description="Helical" evidence="6">
    <location>
        <begin position="51"/>
        <end position="69"/>
    </location>
</feature>
<feature type="transmembrane region" description="Helical" evidence="6">
    <location>
        <begin position="122"/>
        <end position="141"/>
    </location>
</feature>
<keyword evidence="5 6" id="KW-0472">Membrane</keyword>
<keyword evidence="2" id="KW-0813">Transport</keyword>